<accession>A0AAI9UGL2</accession>
<dbReference type="AlphaFoldDB" id="A0AAI9UGL2"/>
<dbReference type="Proteomes" id="UP001239795">
    <property type="component" value="Unassembled WGS sequence"/>
</dbReference>
<evidence type="ECO:0000256" key="1">
    <source>
        <dbReference type="SAM" id="Phobius"/>
    </source>
</evidence>
<evidence type="ECO:0000313" key="3">
    <source>
        <dbReference type="Proteomes" id="UP001239795"/>
    </source>
</evidence>
<gene>
    <name evidence="2" type="ORF">CMEL01_04384</name>
</gene>
<proteinExistence type="predicted"/>
<keyword evidence="1" id="KW-1133">Transmembrane helix</keyword>
<comment type="caution">
    <text evidence="2">The sequence shown here is derived from an EMBL/GenBank/DDBJ whole genome shotgun (WGS) entry which is preliminary data.</text>
</comment>
<keyword evidence="1" id="KW-0472">Membrane</keyword>
<reference evidence="2 3" key="1">
    <citation type="submission" date="2016-10" db="EMBL/GenBank/DDBJ databases">
        <title>The genome sequence of Colletotrichum fioriniae PJ7.</title>
        <authorList>
            <person name="Baroncelli R."/>
        </authorList>
    </citation>
    <scope>NUCLEOTIDE SEQUENCE [LARGE SCALE GENOMIC DNA]</scope>
    <source>
        <strain evidence="2">Col 31</strain>
    </source>
</reference>
<sequence>MWKVSCLIIIGFITWNGSYFLFFAYVGRPLRVYIGHDLLTEENMHSGVYSLVFLLEFTLLPEFSSLLRLSSVLGRSLSVSTRCRPGSR</sequence>
<keyword evidence="1" id="KW-0812">Transmembrane</keyword>
<organism evidence="2 3">
    <name type="scientific">Colletotrichum melonis</name>
    <dbReference type="NCBI Taxonomy" id="1209925"/>
    <lineage>
        <taxon>Eukaryota</taxon>
        <taxon>Fungi</taxon>
        <taxon>Dikarya</taxon>
        <taxon>Ascomycota</taxon>
        <taxon>Pezizomycotina</taxon>
        <taxon>Sordariomycetes</taxon>
        <taxon>Hypocreomycetidae</taxon>
        <taxon>Glomerellales</taxon>
        <taxon>Glomerellaceae</taxon>
        <taxon>Colletotrichum</taxon>
        <taxon>Colletotrichum acutatum species complex</taxon>
    </lineage>
</organism>
<protein>
    <submittedName>
        <fullName evidence="2">Uncharacterized protein</fullName>
    </submittedName>
</protein>
<name>A0AAI9UGL2_9PEZI</name>
<feature type="transmembrane region" description="Helical" evidence="1">
    <location>
        <begin position="7"/>
        <end position="27"/>
    </location>
</feature>
<dbReference type="EMBL" id="MLGG01000024">
    <property type="protein sequence ID" value="KAK1455624.1"/>
    <property type="molecule type" value="Genomic_DNA"/>
</dbReference>
<feature type="transmembrane region" description="Helical" evidence="1">
    <location>
        <begin position="47"/>
        <end position="67"/>
    </location>
</feature>
<evidence type="ECO:0000313" key="2">
    <source>
        <dbReference type="EMBL" id="KAK1455624.1"/>
    </source>
</evidence>
<keyword evidence="3" id="KW-1185">Reference proteome</keyword>